<reference evidence="2 3" key="1">
    <citation type="submission" date="2020-04" db="EMBL/GenBank/DDBJ databases">
        <title>Massilia sp. nov., a cold adapted bacteria isolated from Arctic soil.</title>
        <authorList>
            <person name="Son J."/>
            <person name="Ka J.-O."/>
        </authorList>
    </citation>
    <scope>NUCLEOTIDE SEQUENCE [LARGE SCALE GENOMIC DNA]</scope>
    <source>
        <strain evidence="2 3">ML15P13</strain>
    </source>
</reference>
<dbReference type="AlphaFoldDB" id="A0A7Y2P224"/>
<organism evidence="2 3">
    <name type="scientific">Telluria aromaticivorans</name>
    <dbReference type="NCBI Taxonomy" id="2725995"/>
    <lineage>
        <taxon>Bacteria</taxon>
        <taxon>Pseudomonadati</taxon>
        <taxon>Pseudomonadota</taxon>
        <taxon>Betaproteobacteria</taxon>
        <taxon>Burkholderiales</taxon>
        <taxon>Oxalobacteraceae</taxon>
        <taxon>Telluria group</taxon>
        <taxon>Telluria</taxon>
    </lineage>
</organism>
<feature type="compositionally biased region" description="Basic and acidic residues" evidence="1">
    <location>
        <begin position="1"/>
        <end position="14"/>
    </location>
</feature>
<proteinExistence type="predicted"/>
<dbReference type="EMBL" id="JABAIV010000019">
    <property type="protein sequence ID" value="NNG25869.1"/>
    <property type="molecule type" value="Genomic_DNA"/>
</dbReference>
<keyword evidence="3" id="KW-1185">Reference proteome</keyword>
<feature type="compositionally biased region" description="Low complexity" evidence="1">
    <location>
        <begin position="103"/>
        <end position="123"/>
    </location>
</feature>
<dbReference type="RefSeq" id="WP_171088656.1">
    <property type="nucleotide sequence ID" value="NZ_JABAIV010000019.1"/>
</dbReference>
<sequence length="150" mass="15811">MKSKEKVKGGDNRARGIHKPKVMTVAEGSLQSRAPGYVMPGGADTLFPKANLGSMQADLNRGTRNGVGTQHGAWSARQQAQRMQARGEQDRLGQIQQSNGMEQQQSAGSLQSSSGNSGSRQSGLEAAPQDGADQSASDYASKPSRKAPRS</sequence>
<comment type="caution">
    <text evidence="2">The sequence shown here is derived from an EMBL/GenBank/DDBJ whole genome shotgun (WGS) entry which is preliminary data.</text>
</comment>
<feature type="region of interest" description="Disordered" evidence="1">
    <location>
        <begin position="56"/>
        <end position="150"/>
    </location>
</feature>
<accession>A0A7Y2P224</accession>
<evidence type="ECO:0000313" key="3">
    <source>
        <dbReference type="Proteomes" id="UP000533905"/>
    </source>
</evidence>
<evidence type="ECO:0000313" key="2">
    <source>
        <dbReference type="EMBL" id="NNG25869.1"/>
    </source>
</evidence>
<evidence type="ECO:0000256" key="1">
    <source>
        <dbReference type="SAM" id="MobiDB-lite"/>
    </source>
</evidence>
<protein>
    <submittedName>
        <fullName evidence="2">Uncharacterized protein</fullName>
    </submittedName>
</protein>
<dbReference type="Proteomes" id="UP000533905">
    <property type="component" value="Unassembled WGS sequence"/>
</dbReference>
<gene>
    <name evidence="2" type="ORF">HGB41_23075</name>
</gene>
<name>A0A7Y2P224_9BURK</name>
<feature type="region of interest" description="Disordered" evidence="1">
    <location>
        <begin position="1"/>
        <end position="33"/>
    </location>
</feature>